<evidence type="ECO:0000256" key="10">
    <source>
        <dbReference type="ARBA" id="ARBA00046608"/>
    </source>
</evidence>
<evidence type="ECO:0000256" key="5">
    <source>
        <dbReference type="ARBA" id="ARBA00022679"/>
    </source>
</evidence>
<evidence type="ECO:0000256" key="7">
    <source>
        <dbReference type="ARBA" id="ARBA00023209"/>
    </source>
</evidence>
<organism evidence="12">
    <name type="scientific">hydrothermal vent metagenome</name>
    <dbReference type="NCBI Taxonomy" id="652676"/>
    <lineage>
        <taxon>unclassified sequences</taxon>
        <taxon>metagenomes</taxon>
        <taxon>ecological metagenomes</taxon>
    </lineage>
</organism>
<keyword evidence="3" id="KW-0963">Cytoplasm</keyword>
<evidence type="ECO:0000256" key="8">
    <source>
        <dbReference type="ARBA" id="ARBA00023264"/>
    </source>
</evidence>
<dbReference type="HAMAP" id="MF_00019">
    <property type="entry name" value="PlsX"/>
    <property type="match status" value="1"/>
</dbReference>
<dbReference type="InterPro" id="IPR012281">
    <property type="entry name" value="Phospholipid_synth_PlsX-like"/>
</dbReference>
<dbReference type="Gene3D" id="3.40.718.10">
    <property type="entry name" value="Isopropylmalate Dehydrogenase"/>
    <property type="match status" value="1"/>
</dbReference>
<comment type="subcellular location">
    <subcellularLocation>
        <location evidence="2">Cytoplasm</location>
    </subcellularLocation>
</comment>
<dbReference type="SUPFAM" id="SSF53659">
    <property type="entry name" value="Isocitrate/Isopropylmalate dehydrogenase-like"/>
    <property type="match status" value="1"/>
</dbReference>
<evidence type="ECO:0000256" key="6">
    <source>
        <dbReference type="ARBA" id="ARBA00023098"/>
    </source>
</evidence>
<evidence type="ECO:0000256" key="4">
    <source>
        <dbReference type="ARBA" id="ARBA00022516"/>
    </source>
</evidence>
<protein>
    <recommendedName>
        <fullName evidence="9">phosphate acyltransferase</fullName>
        <ecNumber evidence="9">2.3.1.274</ecNumber>
    </recommendedName>
</protein>
<dbReference type="Pfam" id="PF02504">
    <property type="entry name" value="FA_synthesis"/>
    <property type="match status" value="1"/>
</dbReference>
<dbReference type="GO" id="GO:0043811">
    <property type="term" value="F:phosphate:acyl-[acyl carrier protein] acyltransferase activity"/>
    <property type="evidence" value="ECO:0007669"/>
    <property type="project" value="UniProtKB-EC"/>
</dbReference>
<evidence type="ECO:0000256" key="11">
    <source>
        <dbReference type="SAM" id="MobiDB-lite"/>
    </source>
</evidence>
<dbReference type="PANTHER" id="PTHR30100">
    <property type="entry name" value="FATTY ACID/PHOSPHOLIPID SYNTHESIS PROTEIN PLSX"/>
    <property type="match status" value="1"/>
</dbReference>
<proteinExistence type="inferred from homology"/>
<dbReference type="PIRSF" id="PIRSF002465">
    <property type="entry name" value="Phsphlp_syn_PlsX"/>
    <property type="match status" value="1"/>
</dbReference>
<evidence type="ECO:0000313" key="12">
    <source>
        <dbReference type="EMBL" id="VAW51911.1"/>
    </source>
</evidence>
<dbReference type="AlphaFoldDB" id="A0A3B0W9G5"/>
<feature type="compositionally biased region" description="Basic and acidic residues" evidence="11">
    <location>
        <begin position="357"/>
        <end position="368"/>
    </location>
</feature>
<keyword evidence="8" id="KW-1208">Phospholipid metabolism</keyword>
<reference evidence="12" key="1">
    <citation type="submission" date="2018-06" db="EMBL/GenBank/DDBJ databases">
        <authorList>
            <person name="Zhirakovskaya E."/>
        </authorList>
    </citation>
    <scope>NUCLEOTIDE SEQUENCE</scope>
</reference>
<name>A0A3B0W9G5_9ZZZZ</name>
<dbReference type="PANTHER" id="PTHR30100:SF1">
    <property type="entry name" value="PHOSPHATE ACYLTRANSFERASE"/>
    <property type="match status" value="1"/>
</dbReference>
<evidence type="ECO:0000256" key="2">
    <source>
        <dbReference type="ARBA" id="ARBA00004496"/>
    </source>
</evidence>
<evidence type="ECO:0000256" key="9">
    <source>
        <dbReference type="ARBA" id="ARBA00024069"/>
    </source>
</evidence>
<dbReference type="GO" id="GO:0008654">
    <property type="term" value="P:phospholipid biosynthetic process"/>
    <property type="evidence" value="ECO:0007669"/>
    <property type="project" value="UniProtKB-KW"/>
</dbReference>
<dbReference type="GO" id="GO:0006633">
    <property type="term" value="P:fatty acid biosynthetic process"/>
    <property type="evidence" value="ECO:0007669"/>
    <property type="project" value="InterPro"/>
</dbReference>
<feature type="region of interest" description="Disordered" evidence="11">
    <location>
        <begin position="331"/>
        <end position="368"/>
    </location>
</feature>
<comment type="catalytic activity">
    <reaction evidence="1">
        <text>a fatty acyl-[ACP] + phosphate = an acyl phosphate + holo-[ACP]</text>
        <dbReference type="Rhea" id="RHEA:42292"/>
        <dbReference type="Rhea" id="RHEA-COMP:9685"/>
        <dbReference type="Rhea" id="RHEA-COMP:14125"/>
        <dbReference type="ChEBI" id="CHEBI:43474"/>
        <dbReference type="ChEBI" id="CHEBI:59918"/>
        <dbReference type="ChEBI" id="CHEBI:64479"/>
        <dbReference type="ChEBI" id="CHEBI:138651"/>
        <dbReference type="EC" id="2.3.1.274"/>
    </reaction>
</comment>
<keyword evidence="6" id="KW-0443">Lipid metabolism</keyword>
<dbReference type="InterPro" id="IPR003664">
    <property type="entry name" value="FA_synthesis"/>
</dbReference>
<evidence type="ECO:0000256" key="1">
    <source>
        <dbReference type="ARBA" id="ARBA00001232"/>
    </source>
</evidence>
<keyword evidence="7" id="KW-0594">Phospholipid biosynthesis</keyword>
<gene>
    <name evidence="12" type="ORF">MNBD_GAMMA06-2090</name>
</gene>
<dbReference type="EC" id="2.3.1.274" evidence="9"/>
<keyword evidence="5 12" id="KW-0808">Transferase</keyword>
<accession>A0A3B0W9G5</accession>
<dbReference type="NCBIfam" id="TIGR00182">
    <property type="entry name" value="plsX"/>
    <property type="match status" value="1"/>
</dbReference>
<dbReference type="GO" id="GO:0005737">
    <property type="term" value="C:cytoplasm"/>
    <property type="evidence" value="ECO:0007669"/>
    <property type="project" value="UniProtKB-SubCell"/>
</dbReference>
<comment type="subunit">
    <text evidence="10">Homodimer. Probably interacts with PlsY.</text>
</comment>
<dbReference type="EMBL" id="UOFD01000037">
    <property type="protein sequence ID" value="VAW51911.1"/>
    <property type="molecule type" value="Genomic_DNA"/>
</dbReference>
<evidence type="ECO:0000256" key="3">
    <source>
        <dbReference type="ARBA" id="ARBA00022490"/>
    </source>
</evidence>
<keyword evidence="12" id="KW-0012">Acyltransferase</keyword>
<sequence>MATIALDAMGGDFGPEVVIPAAVHVIKKHSDIRIILVGDESRLRDCAKQHSIDLDKHFEMQHASQVVEMHEDPRHAVRKKKDSSMRVAINMVKEGRAQAAVSAGNTGALMATAKFVLKTLPGIDRPAICTTIPSYGGHTHMLDLGANVDSSAEQLFQFAVMGSVLAEAIDSTHSPKIGLLNIGSEDGKGNAQVKEADKLLQKGTFNYIGYVEGDDIYSDKVDVVVCDGFVGNISLKTMEGVAKMIATMMREEFNKSILSKLAGLIAWPVLSRFKKRVDPRMYNGASMLGLTNIVIKSHGGADVLSYANAIEIALLEVEKSVPDHIRESMAPLLNDGDESTNENGSGKTNLKVVSEAVKTEKNPLETEA</sequence>
<keyword evidence="4" id="KW-0444">Lipid biosynthesis</keyword>